<reference evidence="2 3" key="1">
    <citation type="journal article" date="2019" name="Plant Biotechnol. J.">
        <title>The red bayberry genome and genetic basis of sex determination.</title>
        <authorList>
            <person name="Jia H.M."/>
            <person name="Jia H.J."/>
            <person name="Cai Q.L."/>
            <person name="Wang Y."/>
            <person name="Zhao H.B."/>
            <person name="Yang W.F."/>
            <person name="Wang G.Y."/>
            <person name="Li Y.H."/>
            <person name="Zhan D.L."/>
            <person name="Shen Y.T."/>
            <person name="Niu Q.F."/>
            <person name="Chang L."/>
            <person name="Qiu J."/>
            <person name="Zhao L."/>
            <person name="Xie H.B."/>
            <person name="Fu W.Y."/>
            <person name="Jin J."/>
            <person name="Li X.W."/>
            <person name="Jiao Y."/>
            <person name="Zhou C.C."/>
            <person name="Tu T."/>
            <person name="Chai C.Y."/>
            <person name="Gao J.L."/>
            <person name="Fan L.J."/>
            <person name="van de Weg E."/>
            <person name="Wang J.Y."/>
            <person name="Gao Z.S."/>
        </authorList>
    </citation>
    <scope>NUCLEOTIDE SEQUENCE [LARGE SCALE GENOMIC DNA]</scope>
    <source>
        <tissue evidence="2">Leaves</tissue>
    </source>
</reference>
<dbReference type="Proteomes" id="UP000516437">
    <property type="component" value="Chromosome 4"/>
</dbReference>
<organism evidence="2 3">
    <name type="scientific">Morella rubra</name>
    <name type="common">Chinese bayberry</name>
    <dbReference type="NCBI Taxonomy" id="262757"/>
    <lineage>
        <taxon>Eukaryota</taxon>
        <taxon>Viridiplantae</taxon>
        <taxon>Streptophyta</taxon>
        <taxon>Embryophyta</taxon>
        <taxon>Tracheophyta</taxon>
        <taxon>Spermatophyta</taxon>
        <taxon>Magnoliopsida</taxon>
        <taxon>eudicotyledons</taxon>
        <taxon>Gunneridae</taxon>
        <taxon>Pentapetalae</taxon>
        <taxon>rosids</taxon>
        <taxon>fabids</taxon>
        <taxon>Fagales</taxon>
        <taxon>Myricaceae</taxon>
        <taxon>Morella</taxon>
    </lineage>
</organism>
<proteinExistence type="predicted"/>
<dbReference type="EMBL" id="RXIC02000022">
    <property type="protein sequence ID" value="KAB1217473.1"/>
    <property type="molecule type" value="Genomic_DNA"/>
</dbReference>
<sequence length="203" mass="20927">MEEKISNAITSPKTTQELAMEGQKLLEETIESAFQILSSMNDELCNPALWSTTSSASSSSSSTNTTSMANGPSSQSSNGLVNGDAASSDAHHAESGAGAGGAGGALEEARFRYKNSVNSLRAVLAAIPSSQKAKAFEIGSSPSGPVSPADQVEIENLEVRASDLRKSGARTSVLYGAGMVGGGACKQEQVSQVSHRSAKRSHY</sequence>
<dbReference type="OrthoDB" id="532289at2759"/>
<dbReference type="PANTHER" id="PTHR36406">
    <property type="entry name" value="MEDIATOR OF RNA POLYMERASE II TRANSCRIPTION SUBUNIT 30"/>
    <property type="match status" value="1"/>
</dbReference>
<protein>
    <submittedName>
        <fullName evidence="2">Mediator of RNA polymerase II transcription subunit 30</fullName>
    </submittedName>
</protein>
<feature type="compositionally biased region" description="Low complexity" evidence="1">
    <location>
        <begin position="51"/>
        <end position="67"/>
    </location>
</feature>
<gene>
    <name evidence="2" type="ORF">CJ030_MR4G008731</name>
</gene>
<accession>A0A6A1VXJ8</accession>
<dbReference type="PANTHER" id="PTHR36406:SF2">
    <property type="entry name" value="MEDIATOR OF RNA POLYMERASE II TRANSCRIPTION SUBUNIT 30"/>
    <property type="match status" value="1"/>
</dbReference>
<comment type="caution">
    <text evidence="2">The sequence shown here is derived from an EMBL/GenBank/DDBJ whole genome shotgun (WGS) entry which is preliminary data.</text>
</comment>
<dbReference type="GO" id="GO:0016592">
    <property type="term" value="C:mediator complex"/>
    <property type="evidence" value="ECO:0007669"/>
    <property type="project" value="InterPro"/>
</dbReference>
<evidence type="ECO:0000313" key="3">
    <source>
        <dbReference type="Proteomes" id="UP000516437"/>
    </source>
</evidence>
<name>A0A6A1VXJ8_9ROSI</name>
<dbReference type="InterPro" id="IPR034568">
    <property type="entry name" value="MED30"/>
</dbReference>
<keyword evidence="3" id="KW-1185">Reference proteome</keyword>
<feature type="region of interest" description="Disordered" evidence="1">
    <location>
        <begin position="51"/>
        <end position="103"/>
    </location>
</feature>
<feature type="compositionally biased region" description="Polar residues" evidence="1">
    <location>
        <begin position="68"/>
        <end position="80"/>
    </location>
</feature>
<evidence type="ECO:0000313" key="2">
    <source>
        <dbReference type="EMBL" id="KAB1217473.1"/>
    </source>
</evidence>
<evidence type="ECO:0000256" key="1">
    <source>
        <dbReference type="SAM" id="MobiDB-lite"/>
    </source>
</evidence>
<dbReference type="AlphaFoldDB" id="A0A6A1VXJ8"/>